<comment type="caution">
    <text evidence="2">The sequence shown here is derived from an EMBL/GenBank/DDBJ whole genome shotgun (WGS) entry which is preliminary data.</text>
</comment>
<dbReference type="CDD" id="cd05380">
    <property type="entry name" value="CAP_euk"/>
    <property type="match status" value="1"/>
</dbReference>
<dbReference type="InterPro" id="IPR014044">
    <property type="entry name" value="CAP_dom"/>
</dbReference>
<gene>
    <name evidence="2" type="primary">Acey_s0010.g992</name>
    <name evidence="2" type="ORF">Y032_0010g992</name>
</gene>
<reference evidence="3" key="1">
    <citation type="journal article" date="2015" name="Nat. Genet.">
        <title>The genome and transcriptome of the zoonotic hookworm Ancylostoma ceylanicum identify infection-specific gene families.</title>
        <authorList>
            <person name="Schwarz E.M."/>
            <person name="Hu Y."/>
            <person name="Antoshechkin I."/>
            <person name="Miller M.M."/>
            <person name="Sternberg P.W."/>
            <person name="Aroian R.V."/>
        </authorList>
    </citation>
    <scope>NUCLEOTIDE SEQUENCE</scope>
    <source>
        <strain evidence="3">HY135</strain>
    </source>
</reference>
<dbReference type="PANTHER" id="PTHR10334">
    <property type="entry name" value="CYSTEINE-RICH SECRETORY PROTEIN-RELATED"/>
    <property type="match status" value="1"/>
</dbReference>
<sequence length="157" mass="17203">MGDKKPARSANKMNKLAYNCTLENEAFEAAQQKPTTSSVKNENVFVIKKAGVESLAAAKQVLRKWYQEIETGAMRQATGTMNIYTPELKLPNFAKMVWDSITEVGCAVHSVESSTYVVCRYSKGAGVYGDPIYTMGPTCRRCATCVDGALCQVPEKS</sequence>
<evidence type="ECO:0000313" key="2">
    <source>
        <dbReference type="EMBL" id="EYC26841.1"/>
    </source>
</evidence>
<evidence type="ECO:0000259" key="1">
    <source>
        <dbReference type="SMART" id="SM00198"/>
    </source>
</evidence>
<dbReference type="EMBL" id="JARK01001346">
    <property type="protein sequence ID" value="EYC26841.1"/>
    <property type="molecule type" value="Genomic_DNA"/>
</dbReference>
<dbReference type="InterPro" id="IPR001283">
    <property type="entry name" value="CRISP-related"/>
</dbReference>
<proteinExistence type="predicted"/>
<dbReference type="Proteomes" id="UP000024635">
    <property type="component" value="Unassembled WGS sequence"/>
</dbReference>
<dbReference type="AlphaFoldDB" id="A0A016VHQ7"/>
<accession>A0A016VHQ7</accession>
<evidence type="ECO:0000313" key="3">
    <source>
        <dbReference type="Proteomes" id="UP000024635"/>
    </source>
</evidence>
<dbReference type="InterPro" id="IPR035940">
    <property type="entry name" value="CAP_sf"/>
</dbReference>
<dbReference type="Gene3D" id="3.40.33.10">
    <property type="entry name" value="CAP"/>
    <property type="match status" value="1"/>
</dbReference>
<protein>
    <recommendedName>
        <fullName evidence="1">SCP domain-containing protein</fullName>
    </recommendedName>
</protein>
<dbReference type="SUPFAM" id="SSF55797">
    <property type="entry name" value="PR-1-like"/>
    <property type="match status" value="1"/>
</dbReference>
<dbReference type="Pfam" id="PF00188">
    <property type="entry name" value="CAP"/>
    <property type="match status" value="1"/>
</dbReference>
<dbReference type="SMART" id="SM00198">
    <property type="entry name" value="SCP"/>
    <property type="match status" value="1"/>
</dbReference>
<organism evidence="2 3">
    <name type="scientific">Ancylostoma ceylanicum</name>
    <dbReference type="NCBI Taxonomy" id="53326"/>
    <lineage>
        <taxon>Eukaryota</taxon>
        <taxon>Metazoa</taxon>
        <taxon>Ecdysozoa</taxon>
        <taxon>Nematoda</taxon>
        <taxon>Chromadorea</taxon>
        <taxon>Rhabditida</taxon>
        <taxon>Rhabditina</taxon>
        <taxon>Rhabditomorpha</taxon>
        <taxon>Strongyloidea</taxon>
        <taxon>Ancylostomatidae</taxon>
        <taxon>Ancylostomatinae</taxon>
        <taxon>Ancylostoma</taxon>
    </lineage>
</organism>
<name>A0A016VHQ7_9BILA</name>
<keyword evidence="3" id="KW-1185">Reference proteome</keyword>
<feature type="domain" description="SCP" evidence="1">
    <location>
        <begin position="3"/>
        <end position="129"/>
    </location>
</feature>